<evidence type="ECO:0000256" key="6">
    <source>
        <dbReference type="ARBA" id="ARBA00023136"/>
    </source>
</evidence>
<feature type="transmembrane region" description="Helical" evidence="7">
    <location>
        <begin position="272"/>
        <end position="292"/>
    </location>
</feature>
<evidence type="ECO:0000256" key="3">
    <source>
        <dbReference type="ARBA" id="ARBA00022475"/>
    </source>
</evidence>
<evidence type="ECO:0000256" key="5">
    <source>
        <dbReference type="ARBA" id="ARBA00022989"/>
    </source>
</evidence>
<keyword evidence="3" id="KW-1003">Cell membrane</keyword>
<dbReference type="PANTHER" id="PTHR40074">
    <property type="entry name" value="O-ACETYLTRANSFERASE WECH"/>
    <property type="match status" value="1"/>
</dbReference>
<dbReference type="InterPro" id="IPR002656">
    <property type="entry name" value="Acyl_transf_3_dom"/>
</dbReference>
<keyword evidence="9" id="KW-0012">Acyltransferase</keyword>
<sequence length="341" mass="39630">MKRLIYLDWLRILAALAVVTIHVSAGVVMDDAQKYESPWMAGNFFESISRWAVPMFVMISGALMLSSKKQISTAMFLKKKLAKILIPLFAFSVIYYANEVRKGEISYSIGDFIKRLATDDIMYHLWFLYMIAGLYLITPLLKILIQNAKRKDIEYFIVLWLFASVISKAIEYFIGYTFKIELFFATHYIGYFVLGYYLFTYDFRARWRVLMYIGGVAGWVTTFFMTYHESLKIDEPLEQFWYDEHSPNVLLTAVALFMLFKSTKIGEVKLPWIGKVISEASFGIYLIHVLVMQTLYEKFEFVWFNLHPVVGIPYKTVLVVSISTILVIIIKKVPVLRGIIP</sequence>
<keyword evidence="5 7" id="KW-1133">Transmembrane helix</keyword>
<keyword evidence="6 7" id="KW-0472">Membrane</keyword>
<feature type="transmembrane region" description="Helical" evidence="7">
    <location>
        <begin position="48"/>
        <end position="65"/>
    </location>
</feature>
<feature type="transmembrane region" description="Helical" evidence="7">
    <location>
        <begin position="312"/>
        <end position="330"/>
    </location>
</feature>
<name>A0ABU4FVY1_9BACL</name>
<keyword evidence="10" id="KW-1185">Reference proteome</keyword>
<evidence type="ECO:0000256" key="1">
    <source>
        <dbReference type="ARBA" id="ARBA00004651"/>
    </source>
</evidence>
<evidence type="ECO:0000256" key="7">
    <source>
        <dbReference type="SAM" id="Phobius"/>
    </source>
</evidence>
<comment type="caution">
    <text evidence="9">The sequence shown here is derived from an EMBL/GenBank/DDBJ whole genome shotgun (WGS) entry which is preliminary data.</text>
</comment>
<feature type="transmembrane region" description="Helical" evidence="7">
    <location>
        <begin position="210"/>
        <end position="228"/>
    </location>
</feature>
<reference evidence="9 10" key="1">
    <citation type="submission" date="2023-06" db="EMBL/GenBank/DDBJ databases">
        <title>Sporosarcina sp. nov., isolated from Korean traditional fermented seafood 'Jeotgal'.</title>
        <authorList>
            <person name="Yang A.-I."/>
            <person name="Shin N.-R."/>
        </authorList>
    </citation>
    <scope>NUCLEOTIDE SEQUENCE [LARGE SCALE GENOMIC DNA]</scope>
    <source>
        <strain evidence="9 10">KCTC3840</strain>
    </source>
</reference>
<evidence type="ECO:0000256" key="4">
    <source>
        <dbReference type="ARBA" id="ARBA00022692"/>
    </source>
</evidence>
<evidence type="ECO:0000313" key="10">
    <source>
        <dbReference type="Proteomes" id="UP001280629"/>
    </source>
</evidence>
<evidence type="ECO:0000259" key="8">
    <source>
        <dbReference type="Pfam" id="PF01757"/>
    </source>
</evidence>
<gene>
    <name evidence="9" type="ORF">QT716_02275</name>
</gene>
<dbReference type="Pfam" id="PF01757">
    <property type="entry name" value="Acyl_transf_3"/>
    <property type="match status" value="1"/>
</dbReference>
<dbReference type="RefSeq" id="WP_317934160.1">
    <property type="nucleotide sequence ID" value="NZ_JAUBDH010000001.1"/>
</dbReference>
<evidence type="ECO:0000313" key="9">
    <source>
        <dbReference type="EMBL" id="MDW0108870.1"/>
    </source>
</evidence>
<keyword evidence="4 7" id="KW-0812">Transmembrane</keyword>
<feature type="transmembrane region" description="Helical" evidence="7">
    <location>
        <begin position="240"/>
        <end position="260"/>
    </location>
</feature>
<evidence type="ECO:0000256" key="2">
    <source>
        <dbReference type="ARBA" id="ARBA00007400"/>
    </source>
</evidence>
<organism evidence="9 10">
    <name type="scientific">Sporosarcina aquimarina</name>
    <dbReference type="NCBI Taxonomy" id="114975"/>
    <lineage>
        <taxon>Bacteria</taxon>
        <taxon>Bacillati</taxon>
        <taxon>Bacillota</taxon>
        <taxon>Bacilli</taxon>
        <taxon>Bacillales</taxon>
        <taxon>Caryophanaceae</taxon>
        <taxon>Sporosarcina</taxon>
    </lineage>
</organism>
<dbReference type="EMBL" id="JAUBDH010000001">
    <property type="protein sequence ID" value="MDW0108870.1"/>
    <property type="molecule type" value="Genomic_DNA"/>
</dbReference>
<comment type="subcellular location">
    <subcellularLocation>
        <location evidence="1">Cell membrane</location>
        <topology evidence="1">Multi-pass membrane protein</topology>
    </subcellularLocation>
</comment>
<proteinExistence type="inferred from homology"/>
<feature type="domain" description="Acyltransferase 3" evidence="8">
    <location>
        <begin position="5"/>
        <end position="326"/>
    </location>
</feature>
<dbReference type="GO" id="GO:0016746">
    <property type="term" value="F:acyltransferase activity"/>
    <property type="evidence" value="ECO:0007669"/>
    <property type="project" value="UniProtKB-KW"/>
</dbReference>
<feature type="transmembrane region" description="Helical" evidence="7">
    <location>
        <begin position="153"/>
        <end position="174"/>
    </location>
</feature>
<feature type="transmembrane region" description="Helical" evidence="7">
    <location>
        <begin position="9"/>
        <end position="28"/>
    </location>
</feature>
<feature type="transmembrane region" description="Helical" evidence="7">
    <location>
        <begin position="121"/>
        <end position="141"/>
    </location>
</feature>
<protein>
    <submittedName>
        <fullName evidence="9">Acyltransferase family protein</fullName>
    </submittedName>
</protein>
<feature type="transmembrane region" description="Helical" evidence="7">
    <location>
        <begin position="81"/>
        <end position="98"/>
    </location>
</feature>
<feature type="transmembrane region" description="Helical" evidence="7">
    <location>
        <begin position="180"/>
        <end position="198"/>
    </location>
</feature>
<accession>A0ABU4FVY1</accession>
<keyword evidence="9" id="KW-0808">Transferase</keyword>
<dbReference type="Proteomes" id="UP001280629">
    <property type="component" value="Unassembled WGS sequence"/>
</dbReference>
<comment type="similarity">
    <text evidence="2">Belongs to the acyltransferase 3 family.</text>
</comment>
<dbReference type="PANTHER" id="PTHR40074:SF2">
    <property type="entry name" value="O-ACETYLTRANSFERASE WECH"/>
    <property type="match status" value="1"/>
</dbReference>